<dbReference type="SMART" id="SM00980">
    <property type="entry name" value="THAP"/>
    <property type="match status" value="1"/>
</dbReference>
<dbReference type="InterPro" id="IPR027806">
    <property type="entry name" value="HARBI1_dom"/>
</dbReference>
<keyword evidence="3 6" id="KW-0863">Zinc-finger</keyword>
<gene>
    <name evidence="10" type="primary">LOC106170924</name>
</gene>
<feature type="domain" description="THAP-type" evidence="8">
    <location>
        <begin position="1"/>
        <end position="91"/>
    </location>
</feature>
<evidence type="ECO:0000256" key="2">
    <source>
        <dbReference type="ARBA" id="ARBA00022723"/>
    </source>
</evidence>
<dbReference type="OMA" id="NINICIS"/>
<dbReference type="PROSITE" id="PS50950">
    <property type="entry name" value="ZF_THAP"/>
    <property type="match status" value="1"/>
</dbReference>
<keyword evidence="2" id="KW-0479">Metal-binding</keyword>
<sequence>MPSFCAVFGCSNRRNRENDRSYYRLPKVITHQGDQTKELSQARRDKWLSNIGRSDIKESSYEHIRVCSDHFVGKPAALYDKLNPDWAPTVKMGRPSDTENQQATPHSRYSRSVQRSTKMKQHEAATALLDLQKSGEVAATFEMTTNVETGTASQTTVDMKLYTAMEEEIMRLQSENAELKKACKAKQFDIDFFENDDEKVRYYTGLPNYPVLKSLYDYIETDIILHHKSVLDKFQQLILVLMKLRLNLANQDLAVRFGVSDSTVSRIFRNILGVLFVLLSPLIHWPEREQLKKTMPMSFREHFGTKVAVIIDCFEIPMECPSNLKARNETWSSYKHNNTAKYLIGITPQGVICFISDGHGGRASDKIITETCGLLNKLLPGDVILADRGFDIQDSVGSMCARLYIPAFTRGKSQLGALDVEQTRRIANSRIHVERVIGVVRQKYSILSANCLTIFLHQ</sequence>
<evidence type="ECO:0000256" key="5">
    <source>
        <dbReference type="ARBA" id="ARBA00023125"/>
    </source>
</evidence>
<dbReference type="KEGG" id="lak:106170924"/>
<comment type="cofactor">
    <cofactor evidence="1">
        <name>a divalent metal cation</name>
        <dbReference type="ChEBI" id="CHEBI:60240"/>
    </cofactor>
</comment>
<evidence type="ECO:0000313" key="10">
    <source>
        <dbReference type="RefSeq" id="XP_013406439.1"/>
    </source>
</evidence>
<dbReference type="PANTHER" id="PTHR23080">
    <property type="entry name" value="THAP DOMAIN PROTEIN"/>
    <property type="match status" value="1"/>
</dbReference>
<feature type="region of interest" description="Disordered" evidence="7">
    <location>
        <begin position="85"/>
        <end position="117"/>
    </location>
</feature>
<dbReference type="STRING" id="7574.A0A1S3J991"/>
<evidence type="ECO:0000259" key="8">
    <source>
        <dbReference type="PROSITE" id="PS50950"/>
    </source>
</evidence>
<dbReference type="GeneID" id="106170924"/>
<dbReference type="InterPro" id="IPR006612">
    <property type="entry name" value="THAP_Znf"/>
</dbReference>
<evidence type="ECO:0000313" key="9">
    <source>
        <dbReference type="Proteomes" id="UP000085678"/>
    </source>
</evidence>
<dbReference type="GO" id="GO:0003677">
    <property type="term" value="F:DNA binding"/>
    <property type="evidence" value="ECO:0007669"/>
    <property type="project" value="UniProtKB-UniRule"/>
</dbReference>
<dbReference type="Proteomes" id="UP000085678">
    <property type="component" value="Unplaced"/>
</dbReference>
<evidence type="ECO:0000256" key="4">
    <source>
        <dbReference type="ARBA" id="ARBA00022833"/>
    </source>
</evidence>
<evidence type="ECO:0000256" key="3">
    <source>
        <dbReference type="ARBA" id="ARBA00022771"/>
    </source>
</evidence>
<dbReference type="RefSeq" id="XP_013406439.1">
    <property type="nucleotide sequence ID" value="XM_013550985.2"/>
</dbReference>
<keyword evidence="9" id="KW-1185">Reference proteome</keyword>
<keyword evidence="4" id="KW-0862">Zinc</keyword>
<dbReference type="InterPro" id="IPR027805">
    <property type="entry name" value="Transposase_HTH_dom"/>
</dbReference>
<dbReference type="InParanoid" id="A0A1S3J991"/>
<evidence type="ECO:0000256" key="1">
    <source>
        <dbReference type="ARBA" id="ARBA00001968"/>
    </source>
</evidence>
<dbReference type="Pfam" id="PF05485">
    <property type="entry name" value="THAP"/>
    <property type="match status" value="1"/>
</dbReference>
<dbReference type="Pfam" id="PF13613">
    <property type="entry name" value="HTH_Tnp_4"/>
    <property type="match status" value="1"/>
</dbReference>
<reference evidence="10" key="1">
    <citation type="submission" date="2025-08" db="UniProtKB">
        <authorList>
            <consortium name="RefSeq"/>
        </authorList>
    </citation>
    <scope>IDENTIFICATION</scope>
    <source>
        <tissue evidence="10">Gonads</tissue>
    </source>
</reference>
<evidence type="ECO:0000256" key="6">
    <source>
        <dbReference type="PROSITE-ProRule" id="PRU00309"/>
    </source>
</evidence>
<organism evidence="9 10">
    <name type="scientific">Lingula anatina</name>
    <name type="common">Brachiopod</name>
    <name type="synonym">Lingula unguis</name>
    <dbReference type="NCBI Taxonomy" id="7574"/>
    <lineage>
        <taxon>Eukaryota</taxon>
        <taxon>Metazoa</taxon>
        <taxon>Spiralia</taxon>
        <taxon>Lophotrochozoa</taxon>
        <taxon>Brachiopoda</taxon>
        <taxon>Linguliformea</taxon>
        <taxon>Lingulata</taxon>
        <taxon>Lingulida</taxon>
        <taxon>Linguloidea</taxon>
        <taxon>Lingulidae</taxon>
        <taxon>Lingula</taxon>
    </lineage>
</organism>
<keyword evidence="5 6" id="KW-0238">DNA-binding</keyword>
<protein>
    <submittedName>
        <fullName evidence="10">Uncharacterized protein LOC106170924</fullName>
    </submittedName>
</protein>
<name>A0A1S3J991_LINAN</name>
<proteinExistence type="predicted"/>
<dbReference type="GO" id="GO:0008270">
    <property type="term" value="F:zinc ion binding"/>
    <property type="evidence" value="ECO:0007669"/>
    <property type="project" value="UniProtKB-KW"/>
</dbReference>
<evidence type="ECO:0000256" key="7">
    <source>
        <dbReference type="SAM" id="MobiDB-lite"/>
    </source>
</evidence>
<dbReference type="Pfam" id="PF13359">
    <property type="entry name" value="DDE_Tnp_4"/>
    <property type="match status" value="1"/>
</dbReference>
<dbReference type="AlphaFoldDB" id="A0A1S3J991"/>
<dbReference type="SUPFAM" id="SSF57716">
    <property type="entry name" value="Glucocorticoid receptor-like (DNA-binding domain)"/>
    <property type="match status" value="1"/>
</dbReference>
<accession>A0A1S3J991</accession>
<feature type="compositionally biased region" description="Polar residues" evidence="7">
    <location>
        <begin position="98"/>
        <end position="116"/>
    </location>
</feature>
<dbReference type="OrthoDB" id="7331812at2759"/>